<dbReference type="InterPro" id="IPR057074">
    <property type="entry name" value="IR75A_N"/>
</dbReference>
<dbReference type="GO" id="GO:0015276">
    <property type="term" value="F:ligand-gated monoatomic ion channel activity"/>
    <property type="evidence" value="ECO:0007669"/>
    <property type="project" value="InterPro"/>
</dbReference>
<evidence type="ECO:0000259" key="10">
    <source>
        <dbReference type="Pfam" id="PF24576"/>
    </source>
</evidence>
<protein>
    <submittedName>
        <fullName evidence="11">Uncharacterized protein</fullName>
    </submittedName>
</protein>
<reference evidence="11" key="1">
    <citation type="submission" date="2020-05" db="UniProtKB">
        <authorList>
            <consortium name="EnsemblMetazoa"/>
        </authorList>
    </citation>
    <scope>IDENTIFICATION</scope>
    <source>
        <strain evidence="11">Aabys</strain>
    </source>
</reference>
<keyword evidence="4" id="KW-0812">Transmembrane</keyword>
<feature type="domain" description="Ionotropic receptor 75a N-terminal" evidence="10">
    <location>
        <begin position="32"/>
        <end position="129"/>
    </location>
</feature>
<feature type="domain" description="Ionotropic receptor 75a N-terminal" evidence="10">
    <location>
        <begin position="133"/>
        <end position="189"/>
    </location>
</feature>
<dbReference type="InterPro" id="IPR052192">
    <property type="entry name" value="Insect_Ionotropic_Sensory_Rcpt"/>
</dbReference>
<dbReference type="VEuPathDB" id="VectorBase:MDOMA2_018616"/>
<dbReference type="InterPro" id="IPR001320">
    <property type="entry name" value="Iontro_rcpt_C"/>
</dbReference>
<accession>A0A1I8MRH3</accession>
<evidence type="ECO:0000259" key="9">
    <source>
        <dbReference type="Pfam" id="PF00060"/>
    </source>
</evidence>
<dbReference type="STRING" id="7370.A0A1I8MRH3"/>
<dbReference type="PANTHER" id="PTHR42643:SF36">
    <property type="entry name" value="IONOTROPIC RECEPTOR 84A"/>
    <property type="match status" value="1"/>
</dbReference>
<dbReference type="Gene3D" id="1.10.287.70">
    <property type="match status" value="1"/>
</dbReference>
<comment type="similarity">
    <text evidence="2">Belongs to the glutamate-gated ion channel (TC 1.A.10.1) family.</text>
</comment>
<comment type="subcellular location">
    <subcellularLocation>
        <location evidence="1">Cell membrane</location>
        <topology evidence="1">Multi-pass membrane protein</topology>
    </subcellularLocation>
</comment>
<evidence type="ECO:0000256" key="5">
    <source>
        <dbReference type="ARBA" id="ARBA00022989"/>
    </source>
</evidence>
<keyword evidence="6" id="KW-0472">Membrane</keyword>
<dbReference type="eggNOG" id="KOG1052">
    <property type="taxonomic scope" value="Eukaryota"/>
</dbReference>
<evidence type="ECO:0000256" key="6">
    <source>
        <dbReference type="ARBA" id="ARBA00023136"/>
    </source>
</evidence>
<keyword evidence="5" id="KW-1133">Transmembrane helix</keyword>
<evidence type="ECO:0000256" key="1">
    <source>
        <dbReference type="ARBA" id="ARBA00004651"/>
    </source>
</evidence>
<evidence type="ECO:0000256" key="3">
    <source>
        <dbReference type="ARBA" id="ARBA00022475"/>
    </source>
</evidence>
<dbReference type="Gene3D" id="3.40.190.10">
    <property type="entry name" value="Periplasmic binding protein-like II"/>
    <property type="match status" value="4"/>
</dbReference>
<dbReference type="Pfam" id="PF00060">
    <property type="entry name" value="Lig_chan"/>
    <property type="match status" value="1"/>
</dbReference>
<feature type="domain" description="Ionotropic receptor 75a N-terminal" evidence="10">
    <location>
        <begin position="617"/>
        <end position="680"/>
    </location>
</feature>
<evidence type="ECO:0000256" key="4">
    <source>
        <dbReference type="ARBA" id="ARBA00022692"/>
    </source>
</evidence>
<dbReference type="PANTHER" id="PTHR42643">
    <property type="entry name" value="IONOTROPIC RECEPTOR 20A-RELATED"/>
    <property type="match status" value="1"/>
</dbReference>
<keyword evidence="8" id="KW-0325">Glycoprotein</keyword>
<sequence>MKLLTFAKVFNILCYNVAIIVALGQLACCGKSCELLAFKEYLDFQHLKQAIVIYGGDEAKAYAAEMGRMNNSFLKFFNTNQLKENTDFYQLLRGNSYTVGILMSHASRNAVQDQLLVKASELFSFNNSISCYFDLYDIYKICYKCNDDRLSIEYKGNWSRENGLSVAERFRLPFVLKRNNFRNSTVNVAAAILNYSPSLNMTMSEYLNDNKRYLQNDFMQRKTYQLMTITQDVFNYSFNLKIEDSWGVYNNGTWTGVIGLINSNDAEFSLSPLRYMTERLHVVSYTPVVHVELVRFLLRHPKRTSIRNIFFEPLAVNVWWCVLALIITTGFLLGIHVYTEYHLYWKMKMLQPNETAATFYQLGPEHKVDFVVLTILETAFMQGPSPEQFHANSTRLLLTSVSVFAILLMQFYGGYIVGSLLSETPRTITNLDALYSSSMEIGMEDISYNYDIFNLTSNRVAQKMYKNRICKNGKRNIVTLEEGLQRIAKGSFALHVSLNRAYQLLTDMLTESQFCELQEITFNNPFVTAIGAAKTTPYLKYIKSAVLKFREAGIMKYNDLVWKLPKIDCAALAKDDVEVDLEHFAPVLVFLAFSIMISVWILMLEFLYKHVSVGLKNKSCFIDIYDIYKICQRCKNEKLTIEYKGNWSQTSVLKIEDRFRLPFALRRRNFNNSPVKVATAILDYSPSLNMTIPEYLNDNKHYLYNDFLQRKTYQLLTRTQEVYNYSFQLTIEKDWGSFSNGTWSGVLALLKNHDIEFSVNPLRYMSERFHILSYTPEVHVELVRFLLRHPKQRGIRNIFLEPLANTVWWSVLALIVITGIMLAIHVHAEFQIYWELKRLQPHESAATTLKQLVPEHNLDFIVLTTLEAVFMQGPTPEQFHSNSIRLLLTSVSVFALLLVQFYAAYIVSSLLSEPPRTITTLDALYNSSLEIGMEKARYNYDLFNGTTNRLVDNIFKYRICKNGKQNIVTLEQGVQRIARGGFALHVTLNRAYQLLEDKLSESQFCELQEIIFTNAFTTGIGMAKTTPYSIYLKSAILKFRETGILNYNDLAWKLAKIDCAALAKDDVEVDLEHFAPVLVILALGIVIAIWVFILEHLYKRVANRLRVNYEIVCKTMRKYLPK</sequence>
<evidence type="ECO:0000256" key="8">
    <source>
        <dbReference type="ARBA" id="ARBA00023180"/>
    </source>
</evidence>
<dbReference type="EnsemblMetazoa" id="MDOA007697-RA">
    <property type="protein sequence ID" value="MDOA007697-PA"/>
    <property type="gene ID" value="MDOA007697"/>
</dbReference>
<dbReference type="Pfam" id="PF24576">
    <property type="entry name" value="IR75A_N"/>
    <property type="match status" value="3"/>
</dbReference>
<name>A0A1I8MRH3_MUSDO</name>
<organism evidence="11">
    <name type="scientific">Musca domestica</name>
    <name type="common">House fly</name>
    <dbReference type="NCBI Taxonomy" id="7370"/>
    <lineage>
        <taxon>Eukaryota</taxon>
        <taxon>Metazoa</taxon>
        <taxon>Ecdysozoa</taxon>
        <taxon>Arthropoda</taxon>
        <taxon>Hexapoda</taxon>
        <taxon>Insecta</taxon>
        <taxon>Pterygota</taxon>
        <taxon>Neoptera</taxon>
        <taxon>Endopterygota</taxon>
        <taxon>Diptera</taxon>
        <taxon>Brachycera</taxon>
        <taxon>Muscomorpha</taxon>
        <taxon>Muscoidea</taxon>
        <taxon>Muscidae</taxon>
        <taxon>Musca</taxon>
    </lineage>
</organism>
<dbReference type="GO" id="GO:0050907">
    <property type="term" value="P:detection of chemical stimulus involved in sensory perception"/>
    <property type="evidence" value="ECO:0007669"/>
    <property type="project" value="UniProtKB-ARBA"/>
</dbReference>
<keyword evidence="3" id="KW-1003">Cell membrane</keyword>
<proteinExistence type="inferred from homology"/>
<evidence type="ECO:0000313" key="11">
    <source>
        <dbReference type="EnsemblMetazoa" id="MDOA007697-PA"/>
    </source>
</evidence>
<dbReference type="SUPFAM" id="SSF53850">
    <property type="entry name" value="Periplasmic binding protein-like II"/>
    <property type="match status" value="2"/>
</dbReference>
<evidence type="ECO:0000256" key="7">
    <source>
        <dbReference type="ARBA" id="ARBA00023170"/>
    </source>
</evidence>
<feature type="domain" description="Ionotropic glutamate receptor C-terminal" evidence="9">
    <location>
        <begin position="805"/>
        <end position="1085"/>
    </location>
</feature>
<dbReference type="GO" id="GO:0005886">
    <property type="term" value="C:plasma membrane"/>
    <property type="evidence" value="ECO:0007669"/>
    <property type="project" value="UniProtKB-SubCell"/>
</dbReference>
<evidence type="ECO:0000256" key="2">
    <source>
        <dbReference type="ARBA" id="ARBA00008685"/>
    </source>
</evidence>
<dbReference type="AlphaFoldDB" id="A0A1I8MRH3"/>
<dbReference type="VEuPathDB" id="VectorBase:MDOA007697"/>
<keyword evidence="7" id="KW-0675">Receptor</keyword>